<keyword evidence="2" id="KW-1185">Reference proteome</keyword>
<name>G2KRB8_MICAA</name>
<sequence length="243" mass="26041">MKNSFLFFRLLATLRLQDINTLNLNEFLENTMTTKPTHVLAVGASEGGQNYHVAGSLNDLRKVYSALLASTNLDQTKIRKLDQSLCLYRMLNQPEWTPAKDSVSLVEMLSALKKDGVAALAFNKNAAVENLKSVGKTLKDEAPALAMSFLGAVKGGLIGKAQMAATLANTFSKVKPQLGELKATGEAAVQSLRDRISGNNAEGVVMKDGAYMVHATWLANPDNAKPLTSLASLKKSPGVPKPA</sequence>
<dbReference type="EMBL" id="CP002382">
    <property type="protein sequence ID" value="AEP09165.1"/>
    <property type="molecule type" value="Genomic_DNA"/>
</dbReference>
<dbReference type="Proteomes" id="UP000009286">
    <property type="component" value="Chromosome"/>
</dbReference>
<accession>G2KRB8</accession>
<evidence type="ECO:0000313" key="2">
    <source>
        <dbReference type="Proteomes" id="UP000009286"/>
    </source>
</evidence>
<reference evidence="1 2" key="1">
    <citation type="journal article" date="2011" name="BMC Genomics">
        <title>Genomic insights into an obligate epibiotic bacterial predator: Micavibrio aeruginosavorus ARL-13.</title>
        <authorList>
            <person name="Wang Z."/>
            <person name="Kadouri D."/>
            <person name="Wu M."/>
        </authorList>
    </citation>
    <scope>NUCLEOTIDE SEQUENCE [LARGE SCALE GENOMIC DNA]</scope>
    <source>
        <strain evidence="1 2">ARL-13</strain>
    </source>
</reference>
<dbReference type="KEGG" id="mai:MICA_832"/>
<organism evidence="1 2">
    <name type="scientific">Micavibrio aeruginosavorus (strain ARL-13)</name>
    <dbReference type="NCBI Taxonomy" id="856793"/>
    <lineage>
        <taxon>Bacteria</taxon>
        <taxon>Pseudomonadati</taxon>
        <taxon>Bdellovibrionota</taxon>
        <taxon>Bdellovibrionia</taxon>
        <taxon>Bdellovibrionales</taxon>
        <taxon>Pseudobdellovibrionaceae</taxon>
        <taxon>Micavibrio</taxon>
    </lineage>
</organism>
<dbReference type="AlphaFoldDB" id="G2KRB8"/>
<protein>
    <submittedName>
        <fullName evidence="1">Uncharacterized protein</fullName>
    </submittedName>
</protein>
<proteinExistence type="predicted"/>
<dbReference type="HOGENOM" id="CLU_1244136_0_0_5"/>
<evidence type="ECO:0000313" key="1">
    <source>
        <dbReference type="EMBL" id="AEP09165.1"/>
    </source>
</evidence>
<gene>
    <name evidence="1" type="ordered locus">MICA_832</name>
</gene>